<dbReference type="InterPro" id="IPR020287">
    <property type="entry name" value="Tail_sheath_C"/>
</dbReference>
<evidence type="ECO:0000256" key="1">
    <source>
        <dbReference type="ARBA" id="ARBA00008005"/>
    </source>
</evidence>
<dbReference type="Gene3D" id="3.30.1370.220">
    <property type="match status" value="1"/>
</dbReference>
<dbReference type="RefSeq" id="WP_054404128.1">
    <property type="nucleotide sequence ID" value="NZ_LIUT01000003.1"/>
</dbReference>
<evidence type="ECO:0000313" key="7">
    <source>
        <dbReference type="Proteomes" id="UP000036932"/>
    </source>
</evidence>
<dbReference type="PATRIC" id="fig|1705565.3.peg.5892"/>
<dbReference type="Pfam" id="PF04984">
    <property type="entry name" value="Phage_sheath_1"/>
    <property type="match status" value="1"/>
</dbReference>
<accession>A0A0M1NJV3</accession>
<proteinExistence type="inferred from homology"/>
<evidence type="ECO:0000259" key="4">
    <source>
        <dbReference type="Pfam" id="PF17482"/>
    </source>
</evidence>
<name>A0A0M1NJV3_9BACL</name>
<dbReference type="Gene3D" id="3.40.50.11790">
    <property type="match status" value="1"/>
</dbReference>
<dbReference type="Gene3D" id="2.60.40.4290">
    <property type="match status" value="1"/>
</dbReference>
<evidence type="ECO:0008006" key="8">
    <source>
        <dbReference type="Google" id="ProtNLM"/>
    </source>
</evidence>
<dbReference type="InterPro" id="IPR054564">
    <property type="entry name" value="Gp18_domIII_N"/>
</dbReference>
<dbReference type="InterPro" id="IPR035089">
    <property type="entry name" value="Phage_sheath_subtilisin"/>
</dbReference>
<dbReference type="Pfam" id="PF17481">
    <property type="entry name" value="Phage_sheath_domII"/>
    <property type="match status" value="1"/>
</dbReference>
<evidence type="ECO:0000259" key="5">
    <source>
        <dbReference type="Pfam" id="PF22671"/>
    </source>
</evidence>
<feature type="domain" description="Phage tail sheath protein-like beta-sandwich" evidence="3">
    <location>
        <begin position="91"/>
        <end position="180"/>
    </location>
</feature>
<reference evidence="7" key="1">
    <citation type="submission" date="2015-08" db="EMBL/GenBank/DDBJ databases">
        <title>Genome sequencing project for genomic taxonomy and phylogenomics of Bacillus-like bacteria.</title>
        <authorList>
            <person name="Liu B."/>
            <person name="Wang J."/>
            <person name="Zhu Y."/>
            <person name="Liu G."/>
            <person name="Chen Q."/>
            <person name="Chen Z."/>
            <person name="Lan J."/>
            <person name="Che J."/>
            <person name="Ge C."/>
            <person name="Shi H."/>
            <person name="Pan Z."/>
            <person name="Liu X."/>
        </authorList>
    </citation>
    <scope>NUCLEOTIDE SEQUENCE [LARGE SCALE GENOMIC DNA]</scope>
    <source>
        <strain evidence="7">FJAT-22460</strain>
    </source>
</reference>
<dbReference type="InterPro" id="IPR035326">
    <property type="entry name" value="Beta_sandwich_Seath"/>
</dbReference>
<dbReference type="Proteomes" id="UP000036932">
    <property type="component" value="Unassembled WGS sequence"/>
</dbReference>
<dbReference type="AlphaFoldDB" id="A0A0M1NJV3"/>
<comment type="caution">
    <text evidence="6">The sequence shown here is derived from an EMBL/GenBank/DDBJ whole genome shotgun (WGS) entry which is preliminary data.</text>
</comment>
<protein>
    <recommendedName>
        <fullName evidence="8">Phage tail sheath protein</fullName>
    </recommendedName>
</protein>
<evidence type="ECO:0000259" key="3">
    <source>
        <dbReference type="Pfam" id="PF17481"/>
    </source>
</evidence>
<keyword evidence="7" id="KW-1185">Reference proteome</keyword>
<feature type="domain" description="Tail sheath protein C-terminal" evidence="4">
    <location>
        <begin position="340"/>
        <end position="438"/>
    </location>
</feature>
<dbReference type="Pfam" id="PF22671">
    <property type="entry name" value="Gp18_domIII_N"/>
    <property type="match status" value="1"/>
</dbReference>
<dbReference type="EMBL" id="LIUT01000003">
    <property type="protein sequence ID" value="KOR82528.1"/>
    <property type="molecule type" value="Genomic_DNA"/>
</dbReference>
<dbReference type="OrthoDB" id="89060at2"/>
<evidence type="ECO:0000259" key="2">
    <source>
        <dbReference type="Pfam" id="PF04984"/>
    </source>
</evidence>
<dbReference type="Gene3D" id="3.30.1490.360">
    <property type="match status" value="1"/>
</dbReference>
<organism evidence="6 7">
    <name type="scientific">Paenibacillus solani</name>
    <dbReference type="NCBI Taxonomy" id="1705565"/>
    <lineage>
        <taxon>Bacteria</taxon>
        <taxon>Bacillati</taxon>
        <taxon>Bacillota</taxon>
        <taxon>Bacilli</taxon>
        <taxon>Bacillales</taxon>
        <taxon>Paenibacillaceae</taxon>
        <taxon>Paenibacillus</taxon>
    </lineage>
</organism>
<feature type="domain" description="Tail sheath protein Gp18-like" evidence="5">
    <location>
        <begin position="33"/>
        <end position="90"/>
    </location>
</feature>
<dbReference type="Gene3D" id="3.30.360.90">
    <property type="match status" value="1"/>
</dbReference>
<dbReference type="Pfam" id="PF17482">
    <property type="entry name" value="Phage_sheath_1C"/>
    <property type="match status" value="1"/>
</dbReference>
<comment type="similarity">
    <text evidence="1">Belongs to the myoviridae tail sheath protein family.</text>
</comment>
<sequence>MAGGTWTTPNKVRPGVYTQISSQEQPIGRVGERGTAALGLSLSWGEPNRILTIKPGTNLVEVLGYDVTSPKLLAVKEVLKRVGTLLLYRLNSGTQAAGSVAGLKVTALYGGERGNDLQIVVENAVDDPGKFVVSTLLSGKIVDKQLVGSAAELEPNLYVTFAPDTGDLAATAGFALTGGANGTVTNQEHVDFLAALEVQDFQTVGLLSADPTLKSLYTAFVKRLREQEGKKVQAVLSDYSAADYEGVISVKNGVVLTDGTVVDKVKAVAWVTGATAAAAVNESLTYAAYDEAVDTDVRLSHTEIEEALTKGEFLFNYSGGKAVVEQDINSFTSIEPAKARHFSKNRVVRVLDGIANDLKLIFEKSYIGKVDNNVDGRTLFWAECAAYFASLQNIGAIQNFDANGDIVVTPGTEGDVLFVDIKVQPVDAIEKVYMKVKVV</sequence>
<gene>
    <name evidence="6" type="ORF">AM231_19665</name>
</gene>
<evidence type="ECO:0000313" key="6">
    <source>
        <dbReference type="EMBL" id="KOR82528.1"/>
    </source>
</evidence>
<feature type="domain" description="Tail sheath protein subtilisin-like" evidence="2">
    <location>
        <begin position="182"/>
        <end position="330"/>
    </location>
</feature>